<accession>A0AA44Z3S9</accession>
<dbReference type="NCBIfam" id="NF033449">
    <property type="entry name" value="BREX_PglZ_3"/>
    <property type="match status" value="1"/>
</dbReference>
<reference evidence="1 2" key="1">
    <citation type="submission" date="2018-03" db="EMBL/GenBank/DDBJ databases">
        <title>Sequencing of reference strains of Xanthomonas.</title>
        <authorList>
            <person name="Studholme D.J."/>
            <person name="Vicente J."/>
            <person name="Sarris P."/>
        </authorList>
    </citation>
    <scope>NUCLEOTIDE SEQUENCE [LARGE SCALE GENOMIC DNA]</scope>
    <source>
        <strain evidence="1 2">WHRI 5232</strain>
    </source>
</reference>
<organism evidence="1 2">
    <name type="scientific">Xanthomonas campestris pv. malvacearum</name>
    <dbReference type="NCBI Taxonomy" id="86040"/>
    <lineage>
        <taxon>Bacteria</taxon>
        <taxon>Pseudomonadati</taxon>
        <taxon>Pseudomonadota</taxon>
        <taxon>Gammaproteobacteria</taxon>
        <taxon>Lysobacterales</taxon>
        <taxon>Lysobacteraceae</taxon>
        <taxon>Xanthomonas</taxon>
    </lineage>
</organism>
<dbReference type="RefSeq" id="WP_033836873.1">
    <property type="nucleotide sequence ID" value="NZ_CP013004.1"/>
</dbReference>
<dbReference type="AlphaFoldDB" id="A0AA44Z3S9"/>
<dbReference type="SUPFAM" id="SSF53649">
    <property type="entry name" value="Alkaline phosphatase-like"/>
    <property type="match status" value="1"/>
</dbReference>
<dbReference type="InterPro" id="IPR017850">
    <property type="entry name" value="Alkaline_phosphatase_core_sf"/>
</dbReference>
<dbReference type="Proteomes" id="UP000251513">
    <property type="component" value="Unassembled WGS sequence"/>
</dbReference>
<evidence type="ECO:0000313" key="1">
    <source>
        <dbReference type="EMBL" id="PUE95152.1"/>
    </source>
</evidence>
<comment type="caution">
    <text evidence="1">The sequence shown here is derived from an EMBL/GenBank/DDBJ whole genome shotgun (WGS) entry which is preliminary data.</text>
</comment>
<dbReference type="Pfam" id="PF08665">
    <property type="entry name" value="PglZ"/>
    <property type="match status" value="1"/>
</dbReference>
<evidence type="ECO:0000313" key="2">
    <source>
        <dbReference type="Proteomes" id="UP000251513"/>
    </source>
</evidence>
<protein>
    <submittedName>
        <fullName evidence="1">BREX-3 system phosphatase PglZ</fullName>
    </submittedName>
</protein>
<dbReference type="Gene3D" id="3.40.720.10">
    <property type="entry name" value="Alkaline Phosphatase, subunit A"/>
    <property type="match status" value="1"/>
</dbReference>
<proteinExistence type="predicted"/>
<dbReference type="EMBL" id="PYJH01000008">
    <property type="protein sequence ID" value="PUE95152.1"/>
    <property type="molecule type" value="Genomic_DNA"/>
</dbReference>
<name>A0AA44Z3S9_XANCM</name>
<gene>
    <name evidence="1" type="primary">pglZ</name>
    <name evidence="1" type="ORF">C7T86_05875</name>
</gene>
<sequence length="682" mass="76294">MTHSSSAWHQRILSHFTADLSLLWVACDPDGVLLDETLLSELRARGFEVMGYDDPFAFRAEFEERYRAAWDANEPAPSTALIVHLRHDNANDLPWDIVHNARPAVRLSLAELFPKLAYSAVRQVEPEFLAALFDAHQTELQSARGEGESKDFILEHVYQLTPRSIRTQVDFWREVLRLHFANRALPDLFAEHVAGILHGRGLFAGQPVAEWLSSKSALLRVVQDAWYRYLEKLKLDGRRVAEPDPPSFGAGKTSTEIEIPFDHTDVRAIIDSMFLDGSLHPLAVSGVRATVPGWIRAGIVEDVWSQFALVEKSIEALAAAMPDADASHKQWGDFAKRYGEMLSRVHDLPGKDGGERLANIRERVKTIQTLSDERLQAWVAARHYADLILQPATKGPVMVHHVPRFLRQRRNAGEAKVALLLFDGLAFDQWVRIREHLIARQQPLAFDESTAFAWLPTVTSVSRQALFSGLRPREFDDSIDHTSKEETLWKVFWQNEGGVAPAEVMYRRALRQVEQLDALQAEITDRNPKVLGLVIDEVDERLHKERSKEDVALWIGRWLDTGFVERLFAFLLGEGFSIYVTADHGNVDALGVGRPNQGVIAETRGERVRVYRSESLRADSAAAYPSTISLDIAGLPANFMPLFAGGRSAFVPGGGQVVVHGGVSVEELIVPFVKVSSVNDVG</sequence>